<sequence>MNRAVTYYEVSAPSTVPKTPKWRRHSFTTSDGYKELRHVAVDRLKTDVDLCQALLDMRQREDALLHTLATLRSIVYAQRDATAAVRGDLKDQRAKLDSLRDKARQLIVDPAIRRRPGDGIEPTLLRIQRVGDELGRLKYTYEVTDDRLREVEGMVWGLTRRINDSGVRDMLEEEEHKQRAKGVGPDGRKLWMKGGQRLRSRLVDWAMWSGNLWSWLTRRKVEVIPPSGAGTPTHGRSRAPSLTLTLPHPA</sequence>
<evidence type="ECO:0000313" key="3">
    <source>
        <dbReference type="Proteomes" id="UP000030653"/>
    </source>
</evidence>
<evidence type="ECO:0000313" key="2">
    <source>
        <dbReference type="EMBL" id="EJU06395.1"/>
    </source>
</evidence>
<reference evidence="2 3" key="1">
    <citation type="journal article" date="2012" name="Science">
        <title>The Paleozoic origin of enzymatic lignin decomposition reconstructed from 31 fungal genomes.</title>
        <authorList>
            <person name="Floudas D."/>
            <person name="Binder M."/>
            <person name="Riley R."/>
            <person name="Barry K."/>
            <person name="Blanchette R.A."/>
            <person name="Henrissat B."/>
            <person name="Martinez A.T."/>
            <person name="Otillar R."/>
            <person name="Spatafora J.W."/>
            <person name="Yadav J.S."/>
            <person name="Aerts A."/>
            <person name="Benoit I."/>
            <person name="Boyd A."/>
            <person name="Carlson A."/>
            <person name="Copeland A."/>
            <person name="Coutinho P.M."/>
            <person name="de Vries R.P."/>
            <person name="Ferreira P."/>
            <person name="Findley K."/>
            <person name="Foster B."/>
            <person name="Gaskell J."/>
            <person name="Glotzer D."/>
            <person name="Gorecki P."/>
            <person name="Heitman J."/>
            <person name="Hesse C."/>
            <person name="Hori C."/>
            <person name="Igarashi K."/>
            <person name="Jurgens J.A."/>
            <person name="Kallen N."/>
            <person name="Kersten P."/>
            <person name="Kohler A."/>
            <person name="Kuees U."/>
            <person name="Kumar T.K.A."/>
            <person name="Kuo A."/>
            <person name="LaButti K."/>
            <person name="Larrondo L.F."/>
            <person name="Lindquist E."/>
            <person name="Ling A."/>
            <person name="Lombard V."/>
            <person name="Lucas S."/>
            <person name="Lundell T."/>
            <person name="Martin R."/>
            <person name="McLaughlin D.J."/>
            <person name="Morgenstern I."/>
            <person name="Morin E."/>
            <person name="Murat C."/>
            <person name="Nagy L.G."/>
            <person name="Nolan M."/>
            <person name="Ohm R.A."/>
            <person name="Patyshakuliyeva A."/>
            <person name="Rokas A."/>
            <person name="Ruiz-Duenas F.J."/>
            <person name="Sabat G."/>
            <person name="Salamov A."/>
            <person name="Samejima M."/>
            <person name="Schmutz J."/>
            <person name="Slot J.C."/>
            <person name="St John F."/>
            <person name="Stenlid J."/>
            <person name="Sun H."/>
            <person name="Sun S."/>
            <person name="Syed K."/>
            <person name="Tsang A."/>
            <person name="Wiebenga A."/>
            <person name="Young D."/>
            <person name="Pisabarro A."/>
            <person name="Eastwood D.C."/>
            <person name="Martin F."/>
            <person name="Cullen D."/>
            <person name="Grigoriev I.V."/>
            <person name="Hibbett D.S."/>
        </authorList>
    </citation>
    <scope>NUCLEOTIDE SEQUENCE [LARGE SCALE GENOMIC DNA]</scope>
    <source>
        <strain evidence="2 3">DJM-731 SS1</strain>
    </source>
</reference>
<organism evidence="2 3">
    <name type="scientific">Dacryopinax primogenitus (strain DJM 731)</name>
    <name type="common">Brown rot fungus</name>
    <dbReference type="NCBI Taxonomy" id="1858805"/>
    <lineage>
        <taxon>Eukaryota</taxon>
        <taxon>Fungi</taxon>
        <taxon>Dikarya</taxon>
        <taxon>Basidiomycota</taxon>
        <taxon>Agaricomycotina</taxon>
        <taxon>Dacrymycetes</taxon>
        <taxon>Dacrymycetales</taxon>
        <taxon>Dacrymycetaceae</taxon>
        <taxon>Dacryopinax</taxon>
    </lineage>
</organism>
<proteinExistence type="predicted"/>
<dbReference type="RefSeq" id="XP_040633289.1">
    <property type="nucleotide sequence ID" value="XM_040777072.1"/>
</dbReference>
<evidence type="ECO:0000256" key="1">
    <source>
        <dbReference type="SAM" id="MobiDB-lite"/>
    </source>
</evidence>
<dbReference type="STRING" id="1858805.M5GCS5"/>
<accession>M5GCS5</accession>
<dbReference type="OrthoDB" id="19806at2759"/>
<name>M5GCS5_DACPD</name>
<dbReference type="GeneID" id="63692134"/>
<feature type="region of interest" description="Disordered" evidence="1">
    <location>
        <begin position="226"/>
        <end position="250"/>
    </location>
</feature>
<dbReference type="AlphaFoldDB" id="M5GCS5"/>
<protein>
    <submittedName>
        <fullName evidence="2">Uncharacterized protein</fullName>
    </submittedName>
</protein>
<dbReference type="HOGENOM" id="CLU_1111363_0_0_1"/>
<dbReference type="Proteomes" id="UP000030653">
    <property type="component" value="Unassembled WGS sequence"/>
</dbReference>
<dbReference type="EMBL" id="JH795855">
    <property type="protein sequence ID" value="EJU06395.1"/>
    <property type="molecule type" value="Genomic_DNA"/>
</dbReference>
<gene>
    <name evidence="2" type="ORF">DACRYDRAFT_92416</name>
</gene>
<keyword evidence="3" id="KW-1185">Reference proteome</keyword>